<protein>
    <recommendedName>
        <fullName evidence="3 9">Mediator of RNA polymerase II transcription subunit 14</fullName>
    </recommendedName>
    <alternativeName>
        <fullName evidence="8 9">Mediator complex subunit 14</fullName>
    </alternativeName>
</protein>
<dbReference type="AlphaFoldDB" id="A0A6A5RP48"/>
<keyword evidence="5 9" id="KW-0010">Activator</keyword>
<comment type="function">
    <text evidence="9">Component of the Mediator complex, a coactivator involved in the regulated transcription of nearly all RNA polymerase II-dependent genes. Mediator functions as a bridge to convey information from gene-specific regulatory proteins to the basal RNA polymerase II transcription machinery. Mediator is recruited to promoters by direct interactions with regulatory proteins and serves as a scaffold for the assembly of a functional preinitiation complex with RNA polymerase II and the general transcription factors.</text>
</comment>
<feature type="compositionally biased region" description="Low complexity" evidence="10">
    <location>
        <begin position="44"/>
        <end position="56"/>
    </location>
</feature>
<comment type="subcellular location">
    <subcellularLocation>
        <location evidence="1 9">Nucleus</location>
    </subcellularLocation>
</comment>
<sequence length="1121" mass="125482">MPGILMMNHSANDPVRDGENKKHFSDDKLVNGIDGRKDMAVRNGSAGKASTSGASTDMSAPVHDQYAELPPEIAHIGSEAYHPLSKLLARVAQECYNALEEALHKMSGMSIGQQPNGAAINGAQDSPEVNKRKKLLLLKFAQENRAKFIKLLVLTEWGQKSAIDVGKVIDVYSWAREQVTHMDFVDKQMEEIKVLSGTARENNPDIRTALEILSTGKASWIPTLDYIPPDPISSEKALKLLRQMNTSLSIRLNVHETLPRHLQNWQIQSGRATFVIADEMEFDVVSFVEDASDQWFFLDLRLLFGSAPIIETGSRFWVILQGQADYVLHEKGLSGLFDFLHSFILTHKLSVLRSQAIGLARSGWAGSLRVEPVHRELVIQYWTDRPGKKSWIEFGMTSNKSKNGKTSWRDPALPSLTVRWFRQGKEVLDVELGIDWNDLSMERILKRVLALHTTQILQSTIEHFDPRLSIRPSLSGLEPTDCSLTAILGTPSNLVTLSLESVTGSHIVQPASALSARAESAMNQGREPHQIASILTSMLSQNLRDEIQRAAQQLGWQQIVRQVIRPDAVRIAVGKNIIEYAMYSPRGWTSTWVLAAVIDTAGESWWIFEMGSNGTSIDNAEQIAMERRDDTSRIVNRNTLTRIERVAVQLVSFRATARQLAKEDKVFTLRHEFSPSTKPAGSNRIIQGWALYLQTADLLTSKSGEQAWLEDSIAVACEGLKGDGRSVWHIASGHMVKSAAADMQKLMAASPQSSFKFTADGSFKILVATPFGADILGELRARLRDINRLRSFATTLQKRQMRLTSSSLQKVQFQYGPSPHNAAVSFASENEVAIEILPSNPHFRVHRFLSSIANDCNPSLPLLSVGDTNGLDHFCITLVLTRSLLTVLRDIESATPGNIRNPAIHTHSVFKYRLTYENPVCTFDIRLQPKEDKMYWFIEDNLKHAPDIRPTPERNPRHRRLETLQEKLKGLFRDKATGWFGTRNGIVAELDAVPDALQKLNDVVLSCKMEGGYEAPPPLEIQQQQQTNGSAPQLQRKPSQQQMQQAQQQAKQQAQQQRSQHFSPQMQRKQQPGAQSNGRPQQNGQRPTPQHMQHMQQLQQRAAQAQAAARQQGKSDVIEID</sequence>
<name>A0A6A5RP48_9PLEO</name>
<dbReference type="EMBL" id="ML978967">
    <property type="protein sequence ID" value="KAF1928804.1"/>
    <property type="molecule type" value="Genomic_DNA"/>
</dbReference>
<gene>
    <name evidence="12" type="ORF">M421DRAFT_420033</name>
</gene>
<dbReference type="InterPro" id="IPR013947">
    <property type="entry name" value="Mediator_Med14"/>
</dbReference>
<reference evidence="12" key="1">
    <citation type="journal article" date="2020" name="Stud. Mycol.">
        <title>101 Dothideomycetes genomes: a test case for predicting lifestyles and emergence of pathogens.</title>
        <authorList>
            <person name="Haridas S."/>
            <person name="Albert R."/>
            <person name="Binder M."/>
            <person name="Bloem J."/>
            <person name="Labutti K."/>
            <person name="Salamov A."/>
            <person name="Andreopoulos B."/>
            <person name="Baker S."/>
            <person name="Barry K."/>
            <person name="Bills G."/>
            <person name="Bluhm B."/>
            <person name="Cannon C."/>
            <person name="Castanera R."/>
            <person name="Culley D."/>
            <person name="Daum C."/>
            <person name="Ezra D."/>
            <person name="Gonzalez J."/>
            <person name="Henrissat B."/>
            <person name="Kuo A."/>
            <person name="Liang C."/>
            <person name="Lipzen A."/>
            <person name="Lutzoni F."/>
            <person name="Magnuson J."/>
            <person name="Mondo S."/>
            <person name="Nolan M."/>
            <person name="Ohm R."/>
            <person name="Pangilinan J."/>
            <person name="Park H.-J."/>
            <person name="Ramirez L."/>
            <person name="Alfaro M."/>
            <person name="Sun H."/>
            <person name="Tritt A."/>
            <person name="Yoshinaga Y."/>
            <person name="Zwiers L.-H."/>
            <person name="Turgeon B."/>
            <person name="Goodwin S."/>
            <person name="Spatafora J."/>
            <person name="Crous P."/>
            <person name="Grigoriev I."/>
        </authorList>
    </citation>
    <scope>NUCLEOTIDE SEQUENCE</scope>
    <source>
        <strain evidence="12">CBS 183.55</strain>
    </source>
</reference>
<feature type="region of interest" description="Disordered" evidence="10">
    <location>
        <begin position="1023"/>
        <end position="1121"/>
    </location>
</feature>
<accession>A0A6A5RP48</accession>
<dbReference type="Pfam" id="PF26204">
    <property type="entry name" value="Med14_fung"/>
    <property type="match status" value="1"/>
</dbReference>
<dbReference type="GO" id="GO:0070847">
    <property type="term" value="C:core mediator complex"/>
    <property type="evidence" value="ECO:0007669"/>
    <property type="project" value="TreeGrafter"/>
</dbReference>
<evidence type="ECO:0000256" key="4">
    <source>
        <dbReference type="ARBA" id="ARBA00023015"/>
    </source>
</evidence>
<feature type="domain" description="Mediator complex subunit MED14 N-terminal" evidence="11">
    <location>
        <begin position="82"/>
        <end position="284"/>
    </location>
</feature>
<feature type="compositionally biased region" description="Basic and acidic residues" evidence="10">
    <location>
        <begin position="14"/>
        <end position="23"/>
    </location>
</feature>
<feature type="region of interest" description="Disordered" evidence="10">
    <location>
        <begin position="36"/>
        <end position="59"/>
    </location>
</feature>
<keyword evidence="6 9" id="KW-0804">Transcription</keyword>
<dbReference type="PANTHER" id="PTHR12809">
    <property type="entry name" value="MEDIATOR COMPLEX SUBUNIT"/>
    <property type="match status" value="1"/>
</dbReference>
<evidence type="ECO:0000256" key="2">
    <source>
        <dbReference type="ARBA" id="ARBA00007813"/>
    </source>
</evidence>
<dbReference type="OrthoDB" id="205099at2759"/>
<dbReference type="InterPro" id="IPR055122">
    <property type="entry name" value="Med14_N"/>
</dbReference>
<keyword evidence="13" id="KW-1185">Reference proteome</keyword>
<proteinExistence type="inferred from homology"/>
<organism evidence="12 13">
    <name type="scientific">Didymella exigua CBS 183.55</name>
    <dbReference type="NCBI Taxonomy" id="1150837"/>
    <lineage>
        <taxon>Eukaryota</taxon>
        <taxon>Fungi</taxon>
        <taxon>Dikarya</taxon>
        <taxon>Ascomycota</taxon>
        <taxon>Pezizomycotina</taxon>
        <taxon>Dothideomycetes</taxon>
        <taxon>Pleosporomycetidae</taxon>
        <taxon>Pleosporales</taxon>
        <taxon>Pleosporineae</taxon>
        <taxon>Didymellaceae</taxon>
        <taxon>Didymella</taxon>
    </lineage>
</organism>
<dbReference type="Proteomes" id="UP000800082">
    <property type="component" value="Unassembled WGS sequence"/>
</dbReference>
<dbReference type="GO" id="GO:0003712">
    <property type="term" value="F:transcription coregulator activity"/>
    <property type="evidence" value="ECO:0007669"/>
    <property type="project" value="UniProtKB-UniRule"/>
</dbReference>
<evidence type="ECO:0000256" key="1">
    <source>
        <dbReference type="ARBA" id="ARBA00004123"/>
    </source>
</evidence>
<dbReference type="Pfam" id="PF08638">
    <property type="entry name" value="Med14"/>
    <property type="match status" value="1"/>
</dbReference>
<evidence type="ECO:0000256" key="8">
    <source>
        <dbReference type="ARBA" id="ARBA00032007"/>
    </source>
</evidence>
<keyword evidence="4 9" id="KW-0805">Transcription regulation</keyword>
<feature type="compositionally biased region" description="Polar residues" evidence="10">
    <location>
        <begin position="1068"/>
        <end position="1088"/>
    </location>
</feature>
<evidence type="ECO:0000313" key="13">
    <source>
        <dbReference type="Proteomes" id="UP000800082"/>
    </source>
</evidence>
<evidence type="ECO:0000313" key="12">
    <source>
        <dbReference type="EMBL" id="KAF1928804.1"/>
    </source>
</evidence>
<dbReference type="GO" id="GO:0006357">
    <property type="term" value="P:regulation of transcription by RNA polymerase II"/>
    <property type="evidence" value="ECO:0007669"/>
    <property type="project" value="InterPro"/>
</dbReference>
<dbReference type="GO" id="GO:0016592">
    <property type="term" value="C:mediator complex"/>
    <property type="evidence" value="ECO:0007669"/>
    <property type="project" value="UniProtKB-UniRule"/>
</dbReference>
<evidence type="ECO:0000256" key="5">
    <source>
        <dbReference type="ARBA" id="ARBA00023159"/>
    </source>
</evidence>
<evidence type="ECO:0000256" key="7">
    <source>
        <dbReference type="ARBA" id="ARBA00023242"/>
    </source>
</evidence>
<evidence type="ECO:0000256" key="6">
    <source>
        <dbReference type="ARBA" id="ARBA00023163"/>
    </source>
</evidence>
<dbReference type="GeneID" id="54350002"/>
<feature type="region of interest" description="Disordered" evidence="10">
    <location>
        <begin position="1"/>
        <end position="23"/>
    </location>
</feature>
<dbReference type="PANTHER" id="PTHR12809:SF2">
    <property type="entry name" value="MEDIATOR OF RNA POLYMERASE II TRANSCRIPTION SUBUNIT 14"/>
    <property type="match status" value="1"/>
</dbReference>
<evidence type="ECO:0000259" key="11">
    <source>
        <dbReference type="Pfam" id="PF08638"/>
    </source>
</evidence>
<evidence type="ECO:0000256" key="3">
    <source>
        <dbReference type="ARBA" id="ARBA00019619"/>
    </source>
</evidence>
<comment type="similarity">
    <text evidence="2 9">Belongs to the Mediator complex subunit 14 family.</text>
</comment>
<evidence type="ECO:0000256" key="9">
    <source>
        <dbReference type="RuleBase" id="RU365082"/>
    </source>
</evidence>
<dbReference type="RefSeq" id="XP_033449052.1">
    <property type="nucleotide sequence ID" value="XM_033592334.1"/>
</dbReference>
<keyword evidence="7 9" id="KW-0539">Nucleus</keyword>
<feature type="compositionally biased region" description="Low complexity" evidence="10">
    <location>
        <begin position="1090"/>
        <end position="1112"/>
    </location>
</feature>
<comment type="subunit">
    <text evidence="9">Component of the Mediator complex.</text>
</comment>
<evidence type="ECO:0000256" key="10">
    <source>
        <dbReference type="SAM" id="MobiDB-lite"/>
    </source>
</evidence>
<feature type="compositionally biased region" description="Low complexity" evidence="10">
    <location>
        <begin position="1032"/>
        <end position="1067"/>
    </location>
</feature>